<keyword evidence="1" id="KW-0732">Signal</keyword>
<evidence type="ECO:0000313" key="2">
    <source>
        <dbReference type="EMBL" id="QKI90131.1"/>
    </source>
</evidence>
<evidence type="ECO:0000313" key="3">
    <source>
        <dbReference type="Proteomes" id="UP000504724"/>
    </source>
</evidence>
<keyword evidence="3" id="KW-1185">Reference proteome</keyword>
<dbReference type="RefSeq" id="WP_173286642.1">
    <property type="nucleotide sequence ID" value="NZ_CP054020.1"/>
</dbReference>
<sequence>MYKSLPVLAVVWLSLLLSGCLGITQPTESDVEEMAKNTFNQEFAGLFLADEVIKENGYKQNDTHYVAELSIKATAQRSLDDYAREIMKDKATSSLDKITRTMAIGMWKMTLPEFAAGDQLDFKRNYLFIKTDNGWMIKGRLENDDGHEQI</sequence>
<accession>A0A7D4NRL3</accession>
<proteinExistence type="predicted"/>
<dbReference type="KEGG" id="txa:HQN79_11375"/>
<protein>
    <recommendedName>
        <fullName evidence="4">Nuclear transport factor 2 family protein</fullName>
    </recommendedName>
</protein>
<dbReference type="AlphaFoldDB" id="A0A7D4NRL3"/>
<feature type="signal peptide" evidence="1">
    <location>
        <begin position="1"/>
        <end position="23"/>
    </location>
</feature>
<dbReference type="EMBL" id="CP054020">
    <property type="protein sequence ID" value="QKI90131.1"/>
    <property type="molecule type" value="Genomic_DNA"/>
</dbReference>
<gene>
    <name evidence="2" type="ORF">HQN79_11375</name>
</gene>
<dbReference type="PROSITE" id="PS51257">
    <property type="entry name" value="PROKAR_LIPOPROTEIN"/>
    <property type="match status" value="1"/>
</dbReference>
<evidence type="ECO:0008006" key="4">
    <source>
        <dbReference type="Google" id="ProtNLM"/>
    </source>
</evidence>
<evidence type="ECO:0000256" key="1">
    <source>
        <dbReference type="SAM" id="SignalP"/>
    </source>
</evidence>
<reference evidence="2 3" key="1">
    <citation type="submission" date="2020-05" db="EMBL/GenBank/DDBJ databases">
        <title>Thiomicrorhabdus sediminis sp.nov. and Thiomicrorhabdus xiamenensis sp.nov., novel sulfur-oxidizing bacteria isolated from coastal sediment.</title>
        <authorList>
            <person name="Liu X."/>
        </authorList>
    </citation>
    <scope>NUCLEOTIDE SEQUENCE [LARGE SCALE GENOMIC DNA]</scope>
    <source>
        <strain evidence="2 3">G2</strain>
    </source>
</reference>
<organism evidence="2 3">
    <name type="scientific">Thiomicrorhabdus xiamenensis</name>
    <dbReference type="NCBI Taxonomy" id="2739063"/>
    <lineage>
        <taxon>Bacteria</taxon>
        <taxon>Pseudomonadati</taxon>
        <taxon>Pseudomonadota</taxon>
        <taxon>Gammaproteobacteria</taxon>
        <taxon>Thiotrichales</taxon>
        <taxon>Piscirickettsiaceae</taxon>
        <taxon>Thiomicrorhabdus</taxon>
    </lineage>
</organism>
<dbReference type="Proteomes" id="UP000504724">
    <property type="component" value="Chromosome"/>
</dbReference>
<feature type="chain" id="PRO_5028981286" description="Nuclear transport factor 2 family protein" evidence="1">
    <location>
        <begin position="24"/>
        <end position="150"/>
    </location>
</feature>
<name>A0A7D4NRL3_9GAMM</name>